<evidence type="ECO:0000256" key="1">
    <source>
        <dbReference type="SAM" id="SignalP"/>
    </source>
</evidence>
<dbReference type="GeneID" id="83156960"/>
<feature type="signal peptide" evidence="1">
    <location>
        <begin position="1"/>
        <end position="32"/>
    </location>
</feature>
<dbReference type="KEGG" id="rch:RUM_23140"/>
<reference evidence="2" key="2">
    <citation type="submission" date="2010-03" db="EMBL/GenBank/DDBJ databases">
        <authorList>
            <person name="Pajon A."/>
        </authorList>
    </citation>
    <scope>NUCLEOTIDE SEQUENCE</scope>
    <source>
        <strain evidence="2">Type strain: 18P13</strain>
    </source>
</reference>
<dbReference type="Gene3D" id="1.10.1330.10">
    <property type="entry name" value="Dockerin domain"/>
    <property type="match status" value="1"/>
</dbReference>
<feature type="chain" id="PRO_5003060461" description="Dockerin domain-containing protein" evidence="1">
    <location>
        <begin position="33"/>
        <end position="295"/>
    </location>
</feature>
<dbReference type="Proteomes" id="UP000007054">
    <property type="component" value="Chromosome"/>
</dbReference>
<dbReference type="BioCyc" id="RCHA213810:RUM_RS11250-MONOMER"/>
<dbReference type="GO" id="GO:0000272">
    <property type="term" value="P:polysaccharide catabolic process"/>
    <property type="evidence" value="ECO:0007669"/>
    <property type="project" value="InterPro"/>
</dbReference>
<dbReference type="GO" id="GO:0004553">
    <property type="term" value="F:hydrolase activity, hydrolyzing O-glycosyl compounds"/>
    <property type="evidence" value="ECO:0007669"/>
    <property type="project" value="InterPro"/>
</dbReference>
<dbReference type="RefSeq" id="WP_015559212.1">
    <property type="nucleotide sequence ID" value="NC_021039.1"/>
</dbReference>
<keyword evidence="1" id="KW-0732">Signal</keyword>
<accession>D4LFB1</accession>
<dbReference type="InterPro" id="IPR002105">
    <property type="entry name" value="Dockerin_1_rpt"/>
</dbReference>
<dbReference type="AlphaFoldDB" id="D4LFB1"/>
<dbReference type="PATRIC" id="fig|213810.4.peg.2202"/>
<protein>
    <recommendedName>
        <fullName evidence="4">Dockerin domain-containing protein</fullName>
    </recommendedName>
</protein>
<dbReference type="InterPro" id="IPR036439">
    <property type="entry name" value="Dockerin_dom_sf"/>
</dbReference>
<gene>
    <name evidence="2" type="ordered locus">RUM_23140</name>
</gene>
<evidence type="ECO:0000313" key="2">
    <source>
        <dbReference type="EMBL" id="CBL18306.1"/>
    </source>
</evidence>
<proteinExistence type="predicted"/>
<dbReference type="STRING" id="213810.RUM_23140"/>
<dbReference type="Gene3D" id="2.60.40.680">
    <property type="match status" value="1"/>
</dbReference>
<keyword evidence="3" id="KW-1185">Reference proteome</keyword>
<name>D4LFB1_RUMC1</name>
<dbReference type="SUPFAM" id="SSF63446">
    <property type="entry name" value="Type I dockerin domain"/>
    <property type="match status" value="1"/>
</dbReference>
<reference evidence="2" key="1">
    <citation type="submission" date="2010-03" db="EMBL/GenBank/DDBJ databases">
        <title>The genome sequence of Ruminococcus sp. 18P13.</title>
        <authorList>
            <consortium name="metaHIT consortium -- http://www.metahit.eu/"/>
            <person name="Pajon A."/>
            <person name="Turner K."/>
            <person name="Parkhill J."/>
            <person name="Bernalier A."/>
        </authorList>
    </citation>
    <scope>NUCLEOTIDE SEQUENCE [LARGE SCALE GENOMIC DNA]</scope>
    <source>
        <strain evidence="2">Type strain: 18P13</strain>
    </source>
</reference>
<dbReference type="HOGENOM" id="CLU_942967_0_0_9"/>
<dbReference type="Pfam" id="PF00404">
    <property type="entry name" value="Dockerin_1"/>
    <property type="match status" value="1"/>
</dbReference>
<evidence type="ECO:0008006" key="4">
    <source>
        <dbReference type="Google" id="ProtNLM"/>
    </source>
</evidence>
<sequence>MKTLFCRKLRRGLAAAVCCAVSLCAAVTPVQAQTMQPAAETAAKEVTYRLIPEENRISSAQIRSGSVDVKIRMYIENDPGTSAIALQFGMPEGVALKEGGFASPYCYGDGTADSARFHSFNVEKRRVTWMSGTMISFLVPTNSEIYDLSLPFVEFTVTLPQGAAEGVYEVYFDPTPEQDGTATVSLLYSSRTINDQGDTERLKVHYNSALIGVGDSLLRGDVDLDGDVDVADAVAVLQASAEQMVTGENPLSKDARFGADVNDDSRVDVSDAVLILQYSSMKIANPDADWDDLLG</sequence>
<evidence type="ECO:0000313" key="3">
    <source>
        <dbReference type="Proteomes" id="UP000007054"/>
    </source>
</evidence>
<organism evidence="2 3">
    <name type="scientific">Ruminococcus champanellensis (strain DSM 18848 / JCM 17042 / KCTC 15320 / 18P13)</name>
    <dbReference type="NCBI Taxonomy" id="213810"/>
    <lineage>
        <taxon>Bacteria</taxon>
        <taxon>Bacillati</taxon>
        <taxon>Bacillota</taxon>
        <taxon>Clostridia</taxon>
        <taxon>Eubacteriales</taxon>
        <taxon>Oscillospiraceae</taxon>
        <taxon>Ruminococcus</taxon>
    </lineage>
</organism>
<dbReference type="EMBL" id="FP929052">
    <property type="protein sequence ID" value="CBL18306.1"/>
    <property type="molecule type" value="Genomic_DNA"/>
</dbReference>